<accession>A0AA35SM22</accession>
<proteinExistence type="predicted"/>
<dbReference type="CDD" id="cd06558">
    <property type="entry name" value="crotonase-like"/>
    <property type="match status" value="1"/>
</dbReference>
<protein>
    <submittedName>
        <fullName evidence="2">Enoyl-CoA-hydratase</fullName>
    </submittedName>
</protein>
<dbReference type="GO" id="GO:0003824">
    <property type="term" value="F:catalytic activity"/>
    <property type="evidence" value="ECO:0007669"/>
    <property type="project" value="UniProtKB-ARBA"/>
</dbReference>
<evidence type="ECO:0000256" key="1">
    <source>
        <dbReference type="SAM" id="MobiDB-lite"/>
    </source>
</evidence>
<dbReference type="InterPro" id="IPR029045">
    <property type="entry name" value="ClpP/crotonase-like_dom_sf"/>
</dbReference>
<dbReference type="AlphaFoldDB" id="A0AA35SM22"/>
<name>A0AA35SM22_GEOBA</name>
<keyword evidence="3" id="KW-1185">Reference proteome</keyword>
<dbReference type="Proteomes" id="UP001174909">
    <property type="component" value="Unassembled WGS sequence"/>
</dbReference>
<dbReference type="SUPFAM" id="SSF52096">
    <property type="entry name" value="ClpP/crotonase"/>
    <property type="match status" value="1"/>
</dbReference>
<sequence>MATPSAGGLELAMACDIIIAADHAEVGLPEPRVGLIAGAGGVHRLPRHVPFKIAMGMLLTARRIPIQEAYRLGLVNEVVPSERPHGDRRTLGKRHSRSSAPLSARK</sequence>
<gene>
    <name evidence="2" type="ORF">GBAR_LOCUS17708</name>
</gene>
<dbReference type="GO" id="GO:0006635">
    <property type="term" value="P:fatty acid beta-oxidation"/>
    <property type="evidence" value="ECO:0007669"/>
    <property type="project" value="TreeGrafter"/>
</dbReference>
<reference evidence="2" key="1">
    <citation type="submission" date="2023-03" db="EMBL/GenBank/DDBJ databases">
        <authorList>
            <person name="Steffen K."/>
            <person name="Cardenas P."/>
        </authorList>
    </citation>
    <scope>NUCLEOTIDE SEQUENCE</scope>
</reference>
<dbReference type="PANTHER" id="PTHR11941">
    <property type="entry name" value="ENOYL-COA HYDRATASE-RELATED"/>
    <property type="match status" value="1"/>
</dbReference>
<organism evidence="2 3">
    <name type="scientific">Geodia barretti</name>
    <name type="common">Barrett's horny sponge</name>
    <dbReference type="NCBI Taxonomy" id="519541"/>
    <lineage>
        <taxon>Eukaryota</taxon>
        <taxon>Metazoa</taxon>
        <taxon>Porifera</taxon>
        <taxon>Demospongiae</taxon>
        <taxon>Heteroscleromorpha</taxon>
        <taxon>Tetractinellida</taxon>
        <taxon>Astrophorina</taxon>
        <taxon>Geodiidae</taxon>
        <taxon>Geodia</taxon>
    </lineage>
</organism>
<dbReference type="EMBL" id="CASHTH010002526">
    <property type="protein sequence ID" value="CAI8031201.1"/>
    <property type="molecule type" value="Genomic_DNA"/>
</dbReference>
<dbReference type="Gene3D" id="3.90.226.10">
    <property type="entry name" value="2-enoyl-CoA Hydratase, Chain A, domain 1"/>
    <property type="match status" value="1"/>
</dbReference>
<evidence type="ECO:0000313" key="2">
    <source>
        <dbReference type="EMBL" id="CAI8031201.1"/>
    </source>
</evidence>
<dbReference type="Pfam" id="PF00378">
    <property type="entry name" value="ECH_1"/>
    <property type="match status" value="1"/>
</dbReference>
<feature type="compositionally biased region" description="Basic and acidic residues" evidence="1">
    <location>
        <begin position="81"/>
        <end position="90"/>
    </location>
</feature>
<evidence type="ECO:0000313" key="3">
    <source>
        <dbReference type="Proteomes" id="UP001174909"/>
    </source>
</evidence>
<feature type="region of interest" description="Disordered" evidence="1">
    <location>
        <begin position="81"/>
        <end position="106"/>
    </location>
</feature>
<dbReference type="PANTHER" id="PTHR11941:SF54">
    <property type="entry name" value="ENOYL-COA HYDRATASE, MITOCHONDRIAL"/>
    <property type="match status" value="1"/>
</dbReference>
<comment type="caution">
    <text evidence="2">The sequence shown here is derived from an EMBL/GenBank/DDBJ whole genome shotgun (WGS) entry which is preliminary data.</text>
</comment>
<dbReference type="InterPro" id="IPR001753">
    <property type="entry name" value="Enoyl-CoA_hydra/iso"/>
</dbReference>